<gene>
    <name evidence="1" type="ordered locus">SGRA_0867</name>
</gene>
<evidence type="ECO:0000313" key="2">
    <source>
        <dbReference type="Proteomes" id="UP000007519"/>
    </source>
</evidence>
<proteinExistence type="predicted"/>
<dbReference type="EMBL" id="CP002831">
    <property type="protein sequence ID" value="AFC23603.1"/>
    <property type="molecule type" value="Genomic_DNA"/>
</dbReference>
<organism evidence="1 2">
    <name type="scientific">Saprospira grandis (strain Lewin)</name>
    <dbReference type="NCBI Taxonomy" id="984262"/>
    <lineage>
        <taxon>Bacteria</taxon>
        <taxon>Pseudomonadati</taxon>
        <taxon>Bacteroidota</taxon>
        <taxon>Saprospiria</taxon>
        <taxon>Saprospirales</taxon>
        <taxon>Saprospiraceae</taxon>
        <taxon>Saprospira</taxon>
    </lineage>
</organism>
<reference evidence="1 2" key="1">
    <citation type="journal article" date="2012" name="Stand. Genomic Sci.">
        <title>Complete genome sequencing and analysis of Saprospira grandis str. Lewin, a predatory marine bacterium.</title>
        <authorList>
            <person name="Saw J.H."/>
            <person name="Yuryev A."/>
            <person name="Kanbe M."/>
            <person name="Hou S."/>
            <person name="Young A.G."/>
            <person name="Aizawa S."/>
            <person name="Alam M."/>
        </authorList>
    </citation>
    <scope>NUCLEOTIDE SEQUENCE [LARGE SCALE GENOMIC DNA]</scope>
    <source>
        <strain evidence="1 2">Lewin</strain>
    </source>
</reference>
<protein>
    <submittedName>
        <fullName evidence="1">Uncharacterized protein</fullName>
    </submittedName>
</protein>
<name>H6L2E5_SAPGL</name>
<dbReference type="KEGG" id="sgn:SGRA_0867"/>
<keyword evidence="2" id="KW-1185">Reference proteome</keyword>
<evidence type="ECO:0000313" key="1">
    <source>
        <dbReference type="EMBL" id="AFC23603.1"/>
    </source>
</evidence>
<dbReference type="AlphaFoldDB" id="H6L2E5"/>
<dbReference type="STRING" id="984262.SGRA_0867"/>
<dbReference type="HOGENOM" id="CLU_1703008_0_0_10"/>
<sequence length="157" mass="18334">MRKIHTVSFDFRFSFKAIERDKYLNFECIDFLSLHHIAKGKLYIFFEPKRTYLVLKKLGLIDCLLQLRSIINAVEAGEADNFLDSSDYSTGALKYSFKLGGDFFIRNNQGIEVKTDFYAFKEALKKFYENSIQDLLLLYPGLAENKNFQELLAHQFS</sequence>
<dbReference type="RefSeq" id="WP_015691254.1">
    <property type="nucleotide sequence ID" value="NC_016940.1"/>
</dbReference>
<dbReference type="eggNOG" id="ENOG50331E7">
    <property type="taxonomic scope" value="Bacteria"/>
</dbReference>
<accession>H6L2E5</accession>
<dbReference type="Proteomes" id="UP000007519">
    <property type="component" value="Chromosome"/>
</dbReference>
<dbReference type="OrthoDB" id="9829372at2"/>